<keyword evidence="1" id="KW-0175">Coiled coil</keyword>
<feature type="transmembrane region" description="Helical" evidence="2">
    <location>
        <begin position="27"/>
        <end position="49"/>
    </location>
</feature>
<evidence type="ECO:0000313" key="3">
    <source>
        <dbReference type="EMBL" id="OHB02144.1"/>
    </source>
</evidence>
<dbReference type="STRING" id="1802758.A3A96_01285"/>
<name>A0A1G2TY30_9BACT</name>
<dbReference type="AlphaFoldDB" id="A0A1G2TY30"/>
<accession>A0A1G2TY30</accession>
<dbReference type="Proteomes" id="UP000177707">
    <property type="component" value="Unassembled WGS sequence"/>
</dbReference>
<evidence type="ECO:0008006" key="5">
    <source>
        <dbReference type="Google" id="ProtNLM"/>
    </source>
</evidence>
<protein>
    <recommendedName>
        <fullName evidence="5">PilN domain-containing protein</fullName>
    </recommendedName>
</protein>
<sequence length="191" mass="20948">MAPNFQSSFIPKGPVTEEVFKKKKAGLVGVLVFSLFMFSIIISVAMYVYKGIVKSDIQNLELQLADAEKNIDKKTIGEISLFSKKLSVAKAVVLKHQVVSGFLELLASSTVSTVRFISFSYSNLTEGGLTVKLRGEATDYSSIALQEDVFSKNEYFKSLVFSNLTLAEGGLISFDLSILVDQKVAIYLPPI</sequence>
<keyword evidence="2" id="KW-1133">Transmembrane helix</keyword>
<evidence type="ECO:0000313" key="4">
    <source>
        <dbReference type="Proteomes" id="UP000177707"/>
    </source>
</evidence>
<gene>
    <name evidence="3" type="ORF">A3A96_01285</name>
</gene>
<dbReference type="EMBL" id="MHWB01000007">
    <property type="protein sequence ID" value="OHB02144.1"/>
    <property type="molecule type" value="Genomic_DNA"/>
</dbReference>
<comment type="caution">
    <text evidence="3">The sequence shown here is derived from an EMBL/GenBank/DDBJ whole genome shotgun (WGS) entry which is preliminary data.</text>
</comment>
<organism evidence="3 4">
    <name type="scientific">Candidatus Zambryskibacteria bacterium RIFCSPLOWO2_01_FULL_39_39</name>
    <dbReference type="NCBI Taxonomy" id="1802758"/>
    <lineage>
        <taxon>Bacteria</taxon>
        <taxon>Candidatus Zambryskiibacteriota</taxon>
    </lineage>
</organism>
<feature type="coiled-coil region" evidence="1">
    <location>
        <begin position="50"/>
        <end position="77"/>
    </location>
</feature>
<evidence type="ECO:0000256" key="1">
    <source>
        <dbReference type="SAM" id="Coils"/>
    </source>
</evidence>
<keyword evidence="2" id="KW-0472">Membrane</keyword>
<reference evidence="3 4" key="1">
    <citation type="journal article" date="2016" name="Nat. Commun.">
        <title>Thousands of microbial genomes shed light on interconnected biogeochemical processes in an aquifer system.</title>
        <authorList>
            <person name="Anantharaman K."/>
            <person name="Brown C.T."/>
            <person name="Hug L.A."/>
            <person name="Sharon I."/>
            <person name="Castelle C.J."/>
            <person name="Probst A.J."/>
            <person name="Thomas B.C."/>
            <person name="Singh A."/>
            <person name="Wilkins M.J."/>
            <person name="Karaoz U."/>
            <person name="Brodie E.L."/>
            <person name="Williams K.H."/>
            <person name="Hubbard S.S."/>
            <person name="Banfield J.F."/>
        </authorList>
    </citation>
    <scope>NUCLEOTIDE SEQUENCE [LARGE SCALE GENOMIC DNA]</scope>
</reference>
<keyword evidence="2" id="KW-0812">Transmembrane</keyword>
<evidence type="ECO:0000256" key="2">
    <source>
        <dbReference type="SAM" id="Phobius"/>
    </source>
</evidence>
<proteinExistence type="predicted"/>